<evidence type="ECO:0000313" key="2">
    <source>
        <dbReference type="Proteomes" id="UP000265515"/>
    </source>
</evidence>
<keyword evidence="2" id="KW-1185">Reference proteome</keyword>
<dbReference type="EMBL" id="BFEA01000092">
    <property type="protein sequence ID" value="GBG67792.1"/>
    <property type="molecule type" value="Genomic_DNA"/>
</dbReference>
<sequence length="69" mass="8096">MGRQPPLPSRKRARYVLYFVCRREGRGFPREVGHRLASFDMHKRRRVLVVLCFVVEARGRSCICPCFAT</sequence>
<comment type="caution">
    <text evidence="1">The sequence shown here is derived from an EMBL/GenBank/DDBJ whole genome shotgun (WGS) entry which is preliminary data.</text>
</comment>
<reference evidence="1 2" key="1">
    <citation type="journal article" date="2018" name="Cell">
        <title>The Chara Genome: Secondary Complexity and Implications for Plant Terrestrialization.</title>
        <authorList>
            <person name="Nishiyama T."/>
            <person name="Sakayama H."/>
            <person name="Vries J.D."/>
            <person name="Buschmann H."/>
            <person name="Saint-Marcoux D."/>
            <person name="Ullrich K.K."/>
            <person name="Haas F.B."/>
            <person name="Vanderstraeten L."/>
            <person name="Becker D."/>
            <person name="Lang D."/>
            <person name="Vosolsobe S."/>
            <person name="Rombauts S."/>
            <person name="Wilhelmsson P.K.I."/>
            <person name="Janitza P."/>
            <person name="Kern R."/>
            <person name="Heyl A."/>
            <person name="Rumpler F."/>
            <person name="Villalobos L.I.A.C."/>
            <person name="Clay J.M."/>
            <person name="Skokan R."/>
            <person name="Toyoda A."/>
            <person name="Suzuki Y."/>
            <person name="Kagoshima H."/>
            <person name="Schijlen E."/>
            <person name="Tajeshwar N."/>
            <person name="Catarino B."/>
            <person name="Hetherington A.J."/>
            <person name="Saltykova A."/>
            <person name="Bonnot C."/>
            <person name="Breuninger H."/>
            <person name="Symeonidi A."/>
            <person name="Radhakrishnan G.V."/>
            <person name="Van Nieuwerburgh F."/>
            <person name="Deforce D."/>
            <person name="Chang C."/>
            <person name="Karol K.G."/>
            <person name="Hedrich R."/>
            <person name="Ulvskov P."/>
            <person name="Glockner G."/>
            <person name="Delwiche C.F."/>
            <person name="Petrasek J."/>
            <person name="Van de Peer Y."/>
            <person name="Friml J."/>
            <person name="Beilby M."/>
            <person name="Dolan L."/>
            <person name="Kohara Y."/>
            <person name="Sugano S."/>
            <person name="Fujiyama A."/>
            <person name="Delaux P.-M."/>
            <person name="Quint M."/>
            <person name="TheiBen G."/>
            <person name="Hagemann M."/>
            <person name="Harholt J."/>
            <person name="Dunand C."/>
            <person name="Zachgo S."/>
            <person name="Langdale J."/>
            <person name="Maumus F."/>
            <person name="Straeten D.V.D."/>
            <person name="Gould S.B."/>
            <person name="Rensing S.A."/>
        </authorList>
    </citation>
    <scope>NUCLEOTIDE SEQUENCE [LARGE SCALE GENOMIC DNA]</scope>
    <source>
        <strain evidence="1 2">S276</strain>
    </source>
</reference>
<protein>
    <submittedName>
        <fullName evidence="1">Uncharacterized protein</fullName>
    </submittedName>
</protein>
<accession>A0A388KCJ8</accession>
<proteinExistence type="predicted"/>
<dbReference type="Gramene" id="GBG67792">
    <property type="protein sequence ID" value="GBG67792"/>
    <property type="gene ID" value="CBR_g916"/>
</dbReference>
<dbReference type="Proteomes" id="UP000265515">
    <property type="component" value="Unassembled WGS sequence"/>
</dbReference>
<name>A0A388KCJ8_CHABU</name>
<evidence type="ECO:0000313" key="1">
    <source>
        <dbReference type="EMBL" id="GBG67792.1"/>
    </source>
</evidence>
<gene>
    <name evidence="1" type="ORF">CBR_g916</name>
</gene>
<organism evidence="1 2">
    <name type="scientific">Chara braunii</name>
    <name type="common">Braun's stonewort</name>
    <dbReference type="NCBI Taxonomy" id="69332"/>
    <lineage>
        <taxon>Eukaryota</taxon>
        <taxon>Viridiplantae</taxon>
        <taxon>Streptophyta</taxon>
        <taxon>Charophyceae</taxon>
        <taxon>Charales</taxon>
        <taxon>Characeae</taxon>
        <taxon>Chara</taxon>
    </lineage>
</organism>
<dbReference type="AlphaFoldDB" id="A0A388KCJ8"/>